<keyword evidence="2" id="KW-1185">Reference proteome</keyword>
<comment type="caution">
    <text evidence="1">The sequence shown here is derived from an EMBL/GenBank/DDBJ whole genome shotgun (WGS) entry which is preliminary data.</text>
</comment>
<evidence type="ECO:0000313" key="1">
    <source>
        <dbReference type="EMBL" id="KAJ7730380.1"/>
    </source>
</evidence>
<reference evidence="1" key="1">
    <citation type="submission" date="2023-03" db="EMBL/GenBank/DDBJ databases">
        <title>Massive genome expansion in bonnet fungi (Mycena s.s.) driven by repeated elements and novel gene families across ecological guilds.</title>
        <authorList>
            <consortium name="Lawrence Berkeley National Laboratory"/>
            <person name="Harder C.B."/>
            <person name="Miyauchi S."/>
            <person name="Viragh M."/>
            <person name="Kuo A."/>
            <person name="Thoen E."/>
            <person name="Andreopoulos B."/>
            <person name="Lu D."/>
            <person name="Skrede I."/>
            <person name="Drula E."/>
            <person name="Henrissat B."/>
            <person name="Morin E."/>
            <person name="Kohler A."/>
            <person name="Barry K."/>
            <person name="LaButti K."/>
            <person name="Morin E."/>
            <person name="Salamov A."/>
            <person name="Lipzen A."/>
            <person name="Mereny Z."/>
            <person name="Hegedus B."/>
            <person name="Baldrian P."/>
            <person name="Stursova M."/>
            <person name="Weitz H."/>
            <person name="Taylor A."/>
            <person name="Grigoriev I.V."/>
            <person name="Nagy L.G."/>
            <person name="Martin F."/>
            <person name="Kauserud H."/>
        </authorList>
    </citation>
    <scope>NUCLEOTIDE SEQUENCE</scope>
    <source>
        <strain evidence="1">CBHHK188m</strain>
    </source>
</reference>
<name>A0AAD7HYP6_9AGAR</name>
<organism evidence="1 2">
    <name type="scientific">Mycena maculata</name>
    <dbReference type="NCBI Taxonomy" id="230809"/>
    <lineage>
        <taxon>Eukaryota</taxon>
        <taxon>Fungi</taxon>
        <taxon>Dikarya</taxon>
        <taxon>Basidiomycota</taxon>
        <taxon>Agaricomycotina</taxon>
        <taxon>Agaricomycetes</taxon>
        <taxon>Agaricomycetidae</taxon>
        <taxon>Agaricales</taxon>
        <taxon>Marasmiineae</taxon>
        <taxon>Mycenaceae</taxon>
        <taxon>Mycena</taxon>
    </lineage>
</organism>
<sequence>MSRQFCHIVARRTSVEVLTMLEWWWQLAYWTLYIDTRYNILILMANWHLAMDGNEWTFVPHHELITGVYAWARAVVEKDPTGYNKNARIPISESYGTKTEFDYYVLPLNKDMEEVAIHRYPAPVDGVPFDRTAITPHFHPFVTVGPLTSHVHPHFHLFGGTETRRPSG</sequence>
<accession>A0AAD7HYP6</accession>
<proteinExistence type="predicted"/>
<dbReference type="EMBL" id="JARJLG010000191">
    <property type="protein sequence ID" value="KAJ7730380.1"/>
    <property type="molecule type" value="Genomic_DNA"/>
</dbReference>
<gene>
    <name evidence="1" type="ORF">DFH07DRAFT_848899</name>
</gene>
<dbReference type="AlphaFoldDB" id="A0AAD7HYP6"/>
<dbReference type="Proteomes" id="UP001215280">
    <property type="component" value="Unassembled WGS sequence"/>
</dbReference>
<protein>
    <submittedName>
        <fullName evidence="1">Uncharacterized protein</fullName>
    </submittedName>
</protein>
<evidence type="ECO:0000313" key="2">
    <source>
        <dbReference type="Proteomes" id="UP001215280"/>
    </source>
</evidence>